<dbReference type="Proteomes" id="UP001186944">
    <property type="component" value="Unassembled WGS sequence"/>
</dbReference>
<dbReference type="PANTHER" id="PTHR25462">
    <property type="entry name" value="BONUS, ISOFORM C-RELATED"/>
    <property type="match status" value="1"/>
</dbReference>
<protein>
    <recommendedName>
        <fullName evidence="5">B box-type domain-containing protein</fullName>
    </recommendedName>
</protein>
<accession>A0AA88XE65</accession>
<keyword evidence="3" id="KW-0862">Zinc</keyword>
<dbReference type="SUPFAM" id="SSF57845">
    <property type="entry name" value="B-box zinc-binding domain"/>
    <property type="match status" value="1"/>
</dbReference>
<keyword evidence="1" id="KW-0479">Metal-binding</keyword>
<dbReference type="SMART" id="SM00336">
    <property type="entry name" value="BBOX"/>
    <property type="match status" value="2"/>
</dbReference>
<feature type="domain" description="B box-type" evidence="5">
    <location>
        <begin position="19"/>
        <end position="62"/>
    </location>
</feature>
<evidence type="ECO:0000256" key="1">
    <source>
        <dbReference type="ARBA" id="ARBA00022723"/>
    </source>
</evidence>
<proteinExistence type="predicted"/>
<dbReference type="AlphaFoldDB" id="A0AA88XE65"/>
<dbReference type="PROSITE" id="PS50119">
    <property type="entry name" value="ZF_BBOX"/>
    <property type="match status" value="2"/>
</dbReference>
<organism evidence="6 7">
    <name type="scientific">Pinctada imbricata</name>
    <name type="common">Atlantic pearl-oyster</name>
    <name type="synonym">Pinctada martensii</name>
    <dbReference type="NCBI Taxonomy" id="66713"/>
    <lineage>
        <taxon>Eukaryota</taxon>
        <taxon>Metazoa</taxon>
        <taxon>Spiralia</taxon>
        <taxon>Lophotrochozoa</taxon>
        <taxon>Mollusca</taxon>
        <taxon>Bivalvia</taxon>
        <taxon>Autobranchia</taxon>
        <taxon>Pteriomorphia</taxon>
        <taxon>Pterioida</taxon>
        <taxon>Pterioidea</taxon>
        <taxon>Pteriidae</taxon>
        <taxon>Pinctada</taxon>
    </lineage>
</organism>
<keyword evidence="2 4" id="KW-0863">Zinc-finger</keyword>
<dbReference type="CDD" id="cd19756">
    <property type="entry name" value="Bbox2"/>
    <property type="match status" value="1"/>
</dbReference>
<dbReference type="InterPro" id="IPR047153">
    <property type="entry name" value="TRIM45/56/19-like"/>
</dbReference>
<dbReference type="InterPro" id="IPR043145">
    <property type="entry name" value="Znf_ZZ_sf"/>
</dbReference>
<dbReference type="Gene3D" id="3.30.160.60">
    <property type="entry name" value="Classic Zinc Finger"/>
    <property type="match status" value="1"/>
</dbReference>
<reference evidence="6" key="1">
    <citation type="submission" date="2019-08" db="EMBL/GenBank/DDBJ databases">
        <title>The improved chromosome-level genome for the pearl oyster Pinctada fucata martensii using PacBio sequencing and Hi-C.</title>
        <authorList>
            <person name="Zheng Z."/>
        </authorList>
    </citation>
    <scope>NUCLEOTIDE SEQUENCE</scope>
    <source>
        <strain evidence="6">ZZ-2019</strain>
        <tissue evidence="6">Adductor muscle</tissue>
    </source>
</reference>
<dbReference type="Pfam" id="PF00643">
    <property type="entry name" value="zf-B_box"/>
    <property type="match status" value="1"/>
</dbReference>
<evidence type="ECO:0000256" key="2">
    <source>
        <dbReference type="ARBA" id="ARBA00022771"/>
    </source>
</evidence>
<evidence type="ECO:0000256" key="3">
    <source>
        <dbReference type="ARBA" id="ARBA00022833"/>
    </source>
</evidence>
<evidence type="ECO:0000259" key="5">
    <source>
        <dbReference type="PROSITE" id="PS50119"/>
    </source>
</evidence>
<feature type="domain" description="B box-type" evidence="5">
    <location>
        <begin position="73"/>
        <end position="114"/>
    </location>
</feature>
<name>A0AA88XE65_PINIB</name>
<evidence type="ECO:0000313" key="6">
    <source>
        <dbReference type="EMBL" id="KAK3083743.1"/>
    </source>
</evidence>
<dbReference type="Gene3D" id="3.30.60.90">
    <property type="match status" value="1"/>
</dbReference>
<dbReference type="GO" id="GO:0008270">
    <property type="term" value="F:zinc ion binding"/>
    <property type="evidence" value="ECO:0007669"/>
    <property type="project" value="UniProtKB-KW"/>
</dbReference>
<evidence type="ECO:0000256" key="4">
    <source>
        <dbReference type="PROSITE-ProRule" id="PRU00024"/>
    </source>
</evidence>
<comment type="caution">
    <text evidence="6">The sequence shown here is derived from an EMBL/GenBank/DDBJ whole genome shotgun (WGS) entry which is preliminary data.</text>
</comment>
<evidence type="ECO:0000313" key="7">
    <source>
        <dbReference type="Proteomes" id="UP001186944"/>
    </source>
</evidence>
<dbReference type="PANTHER" id="PTHR25462:SF296">
    <property type="entry name" value="MEIOTIC P26, ISOFORM F"/>
    <property type="match status" value="1"/>
</dbReference>
<sequence>MAEKLDDLPSFEVAPILHQTHVECDGCEDDVTVEWYCVTCKANLCDICKRAKVHRHHTIKAWQDDGAVHARQEATSPCKIHQDHIYVTYCKTCETLCCGICVSETHSEHKFETIHTISEEKKRKLGEYLKELKSELLPLSRRTKEGLEMYFETGRSTSRRNKEKIAKKISELHTQLDAMKIKLTKAEEDKFMSFSEDIQYKLARIDAHIPFVEAEIKRTETQINTFSRIEFIQHVLTYPSTSEFVPPNDEEPLIQDFKETGFRIPDSDVAVGIWYYFSDMI</sequence>
<keyword evidence="7" id="KW-1185">Reference proteome</keyword>
<dbReference type="EMBL" id="VSWD01000013">
    <property type="protein sequence ID" value="KAK3083743.1"/>
    <property type="molecule type" value="Genomic_DNA"/>
</dbReference>
<dbReference type="InterPro" id="IPR000315">
    <property type="entry name" value="Znf_B-box"/>
</dbReference>
<gene>
    <name evidence="6" type="ORF">FSP39_002506</name>
</gene>